<dbReference type="AlphaFoldDB" id="A0A1G9YSP9"/>
<proteinExistence type="predicted"/>
<sequence>MRVPPTSAPSSFFERRFRTPVRENLMEIQFDPRALPKQCTYYSVLDGVARSRAIDLDDGHAAHGVVLDFGPGCAGIRWEWPD</sequence>
<dbReference type="EMBL" id="FNET01000035">
    <property type="protein sequence ID" value="SDN12162.1"/>
    <property type="molecule type" value="Genomic_DNA"/>
</dbReference>
<reference evidence="2" key="1">
    <citation type="submission" date="2016-10" db="EMBL/GenBank/DDBJ databases">
        <authorList>
            <person name="Varghese N."/>
            <person name="Submissions S."/>
        </authorList>
    </citation>
    <scope>NUCLEOTIDE SEQUENCE [LARGE SCALE GENOMIC DNA]</scope>
    <source>
        <strain evidence="2">DSM 44796</strain>
    </source>
</reference>
<gene>
    <name evidence="1" type="ORF">SAMN04488074_13528</name>
</gene>
<evidence type="ECO:0000313" key="1">
    <source>
        <dbReference type="EMBL" id="SDN12162.1"/>
    </source>
</evidence>
<name>A0A1G9YSP9_9PSEU</name>
<dbReference type="Proteomes" id="UP000199682">
    <property type="component" value="Unassembled WGS sequence"/>
</dbReference>
<dbReference type="RefSeq" id="WP_090015039.1">
    <property type="nucleotide sequence ID" value="NZ_FNET01000035.1"/>
</dbReference>
<organism evidence="1 2">
    <name type="scientific">Lentzea albidocapillata subsp. violacea</name>
    <dbReference type="NCBI Taxonomy" id="128104"/>
    <lineage>
        <taxon>Bacteria</taxon>
        <taxon>Bacillati</taxon>
        <taxon>Actinomycetota</taxon>
        <taxon>Actinomycetes</taxon>
        <taxon>Pseudonocardiales</taxon>
        <taxon>Pseudonocardiaceae</taxon>
        <taxon>Lentzea</taxon>
    </lineage>
</organism>
<evidence type="ECO:0000313" key="2">
    <source>
        <dbReference type="Proteomes" id="UP000199682"/>
    </source>
</evidence>
<protein>
    <submittedName>
        <fullName evidence="1">Uncharacterized protein</fullName>
    </submittedName>
</protein>
<accession>A0A1G9YSP9</accession>